<organism evidence="2 3">
    <name type="scientific">Dyella dinghuensis</name>
    <dbReference type="NCBI Taxonomy" id="1920169"/>
    <lineage>
        <taxon>Bacteria</taxon>
        <taxon>Pseudomonadati</taxon>
        <taxon>Pseudomonadota</taxon>
        <taxon>Gammaproteobacteria</taxon>
        <taxon>Lysobacterales</taxon>
        <taxon>Rhodanobacteraceae</taxon>
        <taxon>Dyella</taxon>
    </lineage>
</organism>
<comment type="caution">
    <text evidence="2">The sequence shown here is derived from an EMBL/GenBank/DDBJ whole genome shotgun (WGS) entry which is preliminary data.</text>
</comment>
<keyword evidence="1" id="KW-0732">Signal</keyword>
<dbReference type="EMBL" id="RYZR01000003">
    <property type="protein sequence ID" value="RUL65900.1"/>
    <property type="molecule type" value="Genomic_DNA"/>
</dbReference>
<name>A0A432LV76_9GAMM</name>
<dbReference type="AlphaFoldDB" id="A0A432LV76"/>
<sequence length="453" mass="50054">MAARCLVGLIAVALSLTGAARLCRAQSAERWAAQQQAAAAKTDRIMADVNAHKGLLDQYLAMREAYVSDNSQAFRLLFGQYVSWYQSFLGAYPEAMDSFSIAQHAQPGDNPSPLAEDGYVARPALDAIPELAKNYRIVLFNEAHNIALTRSLTVQLLSRLHDEGFNYFAAETLVQTDTALTSRGYPTDNSGFYTEEPIYAEMVRTALKLGFKVVAYEATTDTSSSDARESEQAQNLYKQVFARDPQAKLVINAGYEHITTSGSYLGGSSMAEHLHKLVALPMLSIDQTAMYPHPSKEDDHPYYTEIMDKLRPQAAIVFVNAAGKPWALRSSYDVNVFFPPSHVIRGRPAWLTLGELRQPFPTSADECHAHYPCLIEARYSNEGDDAIPADRLLLDLAPLETSESNVSLYSSTQGVPSGNLYLRPGSYRLKFITKGEKVVHQENIVVPATPTHH</sequence>
<evidence type="ECO:0000313" key="2">
    <source>
        <dbReference type="EMBL" id="RUL65900.1"/>
    </source>
</evidence>
<keyword evidence="3" id="KW-1185">Reference proteome</keyword>
<dbReference type="OrthoDB" id="277629at2"/>
<feature type="signal peptide" evidence="1">
    <location>
        <begin position="1"/>
        <end position="20"/>
    </location>
</feature>
<evidence type="ECO:0000313" key="3">
    <source>
        <dbReference type="Proteomes" id="UP000267077"/>
    </source>
</evidence>
<feature type="chain" id="PRO_5019229150" evidence="1">
    <location>
        <begin position="21"/>
        <end position="453"/>
    </location>
</feature>
<protein>
    <submittedName>
        <fullName evidence="2">Uncharacterized protein</fullName>
    </submittedName>
</protein>
<reference evidence="2 3" key="1">
    <citation type="submission" date="2018-12" db="EMBL/GenBank/DDBJ databases">
        <title>Dyella dinghuensis sp. nov. DHOA06 and Dyella choica sp. nov. 4M-K27, isolated from forest soil.</title>
        <authorList>
            <person name="Qiu L.-H."/>
            <person name="Gao Z.-H."/>
        </authorList>
    </citation>
    <scope>NUCLEOTIDE SEQUENCE [LARGE SCALE GENOMIC DNA]</scope>
    <source>
        <strain evidence="2 3">DHOA06</strain>
    </source>
</reference>
<gene>
    <name evidence="2" type="ORF">EKH79_04125</name>
</gene>
<evidence type="ECO:0000256" key="1">
    <source>
        <dbReference type="SAM" id="SignalP"/>
    </source>
</evidence>
<proteinExistence type="predicted"/>
<dbReference type="Proteomes" id="UP000267077">
    <property type="component" value="Unassembled WGS sequence"/>
</dbReference>
<accession>A0A432LV76</accession>
<dbReference type="RefSeq" id="WP_126672532.1">
    <property type="nucleotide sequence ID" value="NZ_RYZR01000003.1"/>
</dbReference>